<name>A0A1Y2J5N0_TRAC3</name>
<organism evidence="3 4">
    <name type="scientific">Trametes coccinea (strain BRFM310)</name>
    <name type="common">Pycnoporus coccineus</name>
    <dbReference type="NCBI Taxonomy" id="1353009"/>
    <lineage>
        <taxon>Eukaryota</taxon>
        <taxon>Fungi</taxon>
        <taxon>Dikarya</taxon>
        <taxon>Basidiomycota</taxon>
        <taxon>Agaricomycotina</taxon>
        <taxon>Agaricomycetes</taxon>
        <taxon>Polyporales</taxon>
        <taxon>Polyporaceae</taxon>
        <taxon>Trametes</taxon>
    </lineage>
</organism>
<dbReference type="Pfam" id="PF20151">
    <property type="entry name" value="DUF6533"/>
    <property type="match status" value="1"/>
</dbReference>
<accession>A0A1Y2J5N0</accession>
<protein>
    <recommendedName>
        <fullName evidence="2">DUF6533 domain-containing protein</fullName>
    </recommendedName>
</protein>
<keyword evidence="1" id="KW-1133">Transmembrane helix</keyword>
<evidence type="ECO:0000313" key="3">
    <source>
        <dbReference type="EMBL" id="OSD08715.1"/>
    </source>
</evidence>
<dbReference type="Proteomes" id="UP000193067">
    <property type="component" value="Unassembled WGS sequence"/>
</dbReference>
<feature type="transmembrane region" description="Helical" evidence="1">
    <location>
        <begin position="22"/>
        <end position="40"/>
    </location>
</feature>
<dbReference type="InterPro" id="IPR045340">
    <property type="entry name" value="DUF6533"/>
</dbReference>
<feature type="transmembrane region" description="Helical" evidence="1">
    <location>
        <begin position="52"/>
        <end position="71"/>
    </location>
</feature>
<feature type="domain" description="DUF6533" evidence="2">
    <location>
        <begin position="25"/>
        <end position="68"/>
    </location>
</feature>
<proteinExistence type="predicted"/>
<feature type="transmembrane region" description="Helical" evidence="1">
    <location>
        <begin position="172"/>
        <end position="194"/>
    </location>
</feature>
<sequence length="294" mass="32970">MWSGSAQATAVDWTNGVRFENSLVIVAFTVLYYDYLLTLFDEVQYFWKSARISAVSVLFVIIRYLGLLGPVPFVLEYFGHLPENMPNVANLPSSICYCQPGYCVMLVCRTYALYERNKRILFLLIVIHVGGGIFCLISIVTNLSPAKTTIPLPFTFSGCDLSLTDQQGIHLALAWGAMLWFDTTIFVLTFVRALRMRRHLPGGLLEMMFRDGTIYYGIMVAANVTNTITFLITPSGSPMKGMSTTLTNVYVAANATSSYRRLFELSPERMECDEHASAIEADDLRRDADRGTHT</sequence>
<keyword evidence="1" id="KW-0812">Transmembrane</keyword>
<evidence type="ECO:0000259" key="2">
    <source>
        <dbReference type="Pfam" id="PF20151"/>
    </source>
</evidence>
<evidence type="ECO:0000256" key="1">
    <source>
        <dbReference type="SAM" id="Phobius"/>
    </source>
</evidence>
<keyword evidence="4" id="KW-1185">Reference proteome</keyword>
<feature type="transmembrane region" description="Helical" evidence="1">
    <location>
        <begin position="214"/>
        <end position="233"/>
    </location>
</feature>
<dbReference type="AlphaFoldDB" id="A0A1Y2J5N0"/>
<feature type="transmembrane region" description="Helical" evidence="1">
    <location>
        <begin position="91"/>
        <end position="108"/>
    </location>
</feature>
<keyword evidence="1" id="KW-0472">Membrane</keyword>
<reference evidence="3 4" key="1">
    <citation type="journal article" date="2015" name="Biotechnol. Biofuels">
        <title>Enhanced degradation of softwood versus hardwood by the white-rot fungus Pycnoporus coccineus.</title>
        <authorList>
            <person name="Couturier M."/>
            <person name="Navarro D."/>
            <person name="Chevret D."/>
            <person name="Henrissat B."/>
            <person name="Piumi F."/>
            <person name="Ruiz-Duenas F.J."/>
            <person name="Martinez A.T."/>
            <person name="Grigoriev I.V."/>
            <person name="Riley R."/>
            <person name="Lipzen A."/>
            <person name="Berrin J.G."/>
            <person name="Master E.R."/>
            <person name="Rosso M.N."/>
        </authorList>
    </citation>
    <scope>NUCLEOTIDE SEQUENCE [LARGE SCALE GENOMIC DNA]</scope>
    <source>
        <strain evidence="3 4">BRFM310</strain>
    </source>
</reference>
<feature type="transmembrane region" description="Helical" evidence="1">
    <location>
        <begin position="120"/>
        <end position="140"/>
    </location>
</feature>
<dbReference type="OrthoDB" id="3261349at2759"/>
<gene>
    <name evidence="3" type="ORF">PYCCODRAFT_48078</name>
</gene>
<dbReference type="EMBL" id="KZ084086">
    <property type="protein sequence ID" value="OSD08715.1"/>
    <property type="molecule type" value="Genomic_DNA"/>
</dbReference>
<evidence type="ECO:0000313" key="4">
    <source>
        <dbReference type="Proteomes" id="UP000193067"/>
    </source>
</evidence>